<proteinExistence type="predicted"/>
<dbReference type="InterPro" id="IPR036515">
    <property type="entry name" value="Transposase_17_sf"/>
</dbReference>
<dbReference type="Pfam" id="PF01797">
    <property type="entry name" value="Y1_Tnp"/>
    <property type="match status" value="1"/>
</dbReference>
<dbReference type="SUPFAM" id="SSF143422">
    <property type="entry name" value="Transposase IS200-like"/>
    <property type="match status" value="1"/>
</dbReference>
<name>A0ABT8IPS6_9BACL</name>
<feature type="domain" description="Transposase IS200-like" evidence="1">
    <location>
        <begin position="59"/>
        <end position="96"/>
    </location>
</feature>
<dbReference type="Proteomes" id="UP001174196">
    <property type="component" value="Unassembled WGS sequence"/>
</dbReference>
<dbReference type="PANTHER" id="PTHR33360:SF2">
    <property type="entry name" value="TRANSPOSASE FOR INSERTION SEQUENCE ELEMENT IS200"/>
    <property type="match status" value="1"/>
</dbReference>
<keyword evidence="3" id="KW-1185">Reference proteome</keyword>
<dbReference type="Gene3D" id="3.30.70.1290">
    <property type="entry name" value="Transposase IS200-like"/>
    <property type="match status" value="1"/>
</dbReference>
<evidence type="ECO:0000313" key="2">
    <source>
        <dbReference type="EMBL" id="MDN4594745.1"/>
    </source>
</evidence>
<evidence type="ECO:0000313" key="3">
    <source>
        <dbReference type="Proteomes" id="UP001174196"/>
    </source>
</evidence>
<organism evidence="2 3">
    <name type="scientific">Polycladomyces subterraneus</name>
    <dbReference type="NCBI Taxonomy" id="1016997"/>
    <lineage>
        <taxon>Bacteria</taxon>
        <taxon>Bacillati</taxon>
        <taxon>Bacillota</taxon>
        <taxon>Bacilli</taxon>
        <taxon>Bacillales</taxon>
        <taxon>Thermoactinomycetaceae</taxon>
        <taxon>Polycladomyces</taxon>
    </lineage>
</organism>
<dbReference type="PANTHER" id="PTHR33360">
    <property type="entry name" value="TRANSPOSASE FOR INSERTION SEQUENCE ELEMENT IS200"/>
    <property type="match status" value="1"/>
</dbReference>
<dbReference type="InterPro" id="IPR002686">
    <property type="entry name" value="Transposase_17"/>
</dbReference>
<gene>
    <name evidence="2" type="ORF">NWF35_12785</name>
</gene>
<protein>
    <submittedName>
        <fullName evidence="2">Transposase</fullName>
    </submittedName>
</protein>
<accession>A0ABT8IPS6</accession>
<dbReference type="EMBL" id="JANRHH010000047">
    <property type="protein sequence ID" value="MDN4594745.1"/>
    <property type="molecule type" value="Genomic_DNA"/>
</dbReference>
<reference evidence="2" key="1">
    <citation type="submission" date="2022-08" db="EMBL/GenBank/DDBJ databases">
        <title>Polycladomyces zharkentsis sp. nov., a novel thermophilic CMC and starch-degrading bacterium isolated from a geothermal spring in Kazakhstan.</title>
        <authorList>
            <person name="Mashzhan A."/>
            <person name="Kistaubaeva A."/>
            <person name="Javier-Lopez R."/>
            <person name="Birkeland N.-K."/>
        </authorList>
    </citation>
    <scope>NUCLEOTIDE SEQUENCE</scope>
    <source>
        <strain evidence="2">KSR 13</strain>
    </source>
</reference>
<comment type="caution">
    <text evidence="2">The sequence shown here is derived from an EMBL/GenBank/DDBJ whole genome shotgun (WGS) entry which is preliminary data.</text>
</comment>
<sequence length="97" mass="11264">MGQAYRRTKKTVSLIHYHFVFCPRNHRKALINKWKSDSKVGERHLSGKRLGYPCHGSDMAKLKGVTSRKLRQEFNHLSHPSLWTRPFFVSTAGNVSR</sequence>
<evidence type="ECO:0000259" key="1">
    <source>
        <dbReference type="Pfam" id="PF01797"/>
    </source>
</evidence>